<proteinExistence type="predicted"/>
<evidence type="ECO:0000313" key="2">
    <source>
        <dbReference type="Proteomes" id="UP000664032"/>
    </source>
</evidence>
<dbReference type="Proteomes" id="UP000664032">
    <property type="component" value="Unassembled WGS sequence"/>
</dbReference>
<reference evidence="1" key="1">
    <citation type="submission" date="2021-10" db="EMBL/GenBank/DDBJ databases">
        <title>Psilocybe cubensis genome.</title>
        <authorList>
            <person name="Mckernan K.J."/>
            <person name="Crawford S."/>
            <person name="Trippe A."/>
            <person name="Kane L.T."/>
            <person name="Mclaughlin S."/>
        </authorList>
    </citation>
    <scope>NUCLEOTIDE SEQUENCE</scope>
    <source>
        <strain evidence="1">MGC-MH-2018</strain>
    </source>
</reference>
<protein>
    <submittedName>
        <fullName evidence="1">Uncharacterized protein</fullName>
    </submittedName>
</protein>
<evidence type="ECO:0000313" key="1">
    <source>
        <dbReference type="EMBL" id="KAH9475649.1"/>
    </source>
</evidence>
<gene>
    <name evidence="1" type="ORF">JR316_0011204</name>
</gene>
<keyword evidence="2" id="KW-1185">Reference proteome</keyword>
<comment type="caution">
    <text evidence="1">The sequence shown here is derived from an EMBL/GenBank/DDBJ whole genome shotgun (WGS) entry which is preliminary data.</text>
</comment>
<accession>A0ACB8GJH1</accession>
<name>A0ACB8GJH1_PSICU</name>
<organism evidence="1 2">
    <name type="scientific">Psilocybe cubensis</name>
    <name type="common">Psychedelic mushroom</name>
    <name type="synonym">Stropharia cubensis</name>
    <dbReference type="NCBI Taxonomy" id="181762"/>
    <lineage>
        <taxon>Eukaryota</taxon>
        <taxon>Fungi</taxon>
        <taxon>Dikarya</taxon>
        <taxon>Basidiomycota</taxon>
        <taxon>Agaricomycotina</taxon>
        <taxon>Agaricomycetes</taxon>
        <taxon>Agaricomycetidae</taxon>
        <taxon>Agaricales</taxon>
        <taxon>Agaricineae</taxon>
        <taxon>Strophariaceae</taxon>
        <taxon>Psilocybe</taxon>
    </lineage>
</organism>
<dbReference type="EMBL" id="JAFIQS020000011">
    <property type="protein sequence ID" value="KAH9475649.1"/>
    <property type="molecule type" value="Genomic_DNA"/>
</dbReference>
<sequence>MSNVTDKDDQSTSSRVVYSSSQMLNETRTMLAPAEIHPYISLAVPLHCNSLSVYSYSPALTGCNRQA</sequence>